<dbReference type="AlphaFoldDB" id="A0A8H4SQK4"/>
<evidence type="ECO:0000256" key="1">
    <source>
        <dbReference type="SAM" id="MobiDB-lite"/>
    </source>
</evidence>
<dbReference type="Proteomes" id="UP000622797">
    <property type="component" value="Unassembled WGS sequence"/>
</dbReference>
<feature type="compositionally biased region" description="Basic residues" evidence="1">
    <location>
        <begin position="88"/>
        <end position="100"/>
    </location>
</feature>
<accession>A0A8H4SQK4</accession>
<dbReference type="EMBL" id="JABEXW010001443">
    <property type="protein sequence ID" value="KAF4943823.1"/>
    <property type="molecule type" value="Genomic_DNA"/>
</dbReference>
<comment type="caution">
    <text evidence="2">The sequence shown here is derived from an EMBL/GenBank/DDBJ whole genome shotgun (WGS) entry which is preliminary data.</text>
</comment>
<evidence type="ECO:0000313" key="3">
    <source>
        <dbReference type="Proteomes" id="UP000622797"/>
    </source>
</evidence>
<feature type="region of interest" description="Disordered" evidence="1">
    <location>
        <begin position="503"/>
        <end position="656"/>
    </location>
</feature>
<name>A0A8H4SQK4_9HYPO</name>
<feature type="compositionally biased region" description="Polar residues" evidence="1">
    <location>
        <begin position="1"/>
        <end position="16"/>
    </location>
</feature>
<dbReference type="OrthoDB" id="4754366at2759"/>
<proteinExistence type="predicted"/>
<gene>
    <name evidence="2" type="ORF">FSARC_14821</name>
</gene>
<feature type="compositionally biased region" description="Basic and acidic residues" evidence="1">
    <location>
        <begin position="596"/>
        <end position="607"/>
    </location>
</feature>
<organism evidence="2 3">
    <name type="scientific">Fusarium sarcochroum</name>
    <dbReference type="NCBI Taxonomy" id="1208366"/>
    <lineage>
        <taxon>Eukaryota</taxon>
        <taxon>Fungi</taxon>
        <taxon>Dikarya</taxon>
        <taxon>Ascomycota</taxon>
        <taxon>Pezizomycotina</taxon>
        <taxon>Sordariomycetes</taxon>
        <taxon>Hypocreomycetidae</taxon>
        <taxon>Hypocreales</taxon>
        <taxon>Nectriaceae</taxon>
        <taxon>Fusarium</taxon>
        <taxon>Fusarium lateritium species complex</taxon>
    </lineage>
</organism>
<feature type="compositionally biased region" description="Acidic residues" evidence="1">
    <location>
        <begin position="466"/>
        <end position="478"/>
    </location>
</feature>
<sequence length="705" mass="78701">MASRKANATQRSSSSYGEDEEPIIPRRRRTRATRAPATPPGTNVQPATDPDAELELEEGSESQPESEPEPAPAPNPAPRGRGRPPGSKNKKGTKKSRREARKAAPTPEAGTRTPPAKRRKKLEEKELMKELHKRLNDEFPIVDDLEDIIGTKHPPFGESWNEADENALQYINSPAEEAFAEMLVGITAKRYQYYSKLTCCWKICIRIFRCSPFSLLSPLRGLVYLPVSKPEEEEESPAVWNQTFCDEMSHIITHGIWAGEAASLQAALQYAVICRTEDRRRWVMPPLDLDGGPLVRLNAALQDSLGPLPLSVHQMHRDARRNGPSVMIRCPLSNLFMQIAETAERKQESKSASRWSDPRKYSADGFPVYGVTIVDLKTVRNAIDSLQSEGSRLYNSTDVCYQEFLKVRSTNTDMPDVMHLAEFHRRAWLHEKRRMRRAKGLNGHQQGIEVNLHSSNRRDSFQSMMDIDEEEEQAEQEPDLYGYSGDEGHGITADLEAVNQSEPDNAQYQQEAISSGDGGFNPGVSISPRESPREPLPRDSLPRDSLPRESPRESLPRDSAPRRPLPRNSDGSLALIDSTTLGLLPPRSPTPLPIKRPREMPVSRRPDVSSPYLPTGPRPTPVSAETGNQGQDSGGVVPHPEAMSSETGNQGQGSGRVVPPFCPVRHGVGQAYEAQAFWPSVEYEMGRESRLEEEMKVAVRIRVFK</sequence>
<reference evidence="2" key="1">
    <citation type="journal article" date="2020" name="BMC Genomics">
        <title>Correction to: Identification and distribution of gene clusters required for synthesis of sphingolipid metabolism inhibitors in diverse species of the filamentous fungus Fusarium.</title>
        <authorList>
            <person name="Kim H.S."/>
            <person name="Lohmar J.M."/>
            <person name="Busman M."/>
            <person name="Brown D.W."/>
            <person name="Naumann T.A."/>
            <person name="Divon H.H."/>
            <person name="Lysoe E."/>
            <person name="Uhlig S."/>
            <person name="Proctor R.H."/>
        </authorList>
    </citation>
    <scope>NUCLEOTIDE SEQUENCE</scope>
    <source>
        <strain evidence="2">NRRL 20472</strain>
    </source>
</reference>
<reference evidence="2" key="2">
    <citation type="submission" date="2020-05" db="EMBL/GenBank/DDBJ databases">
        <authorList>
            <person name="Kim H.-S."/>
            <person name="Proctor R.H."/>
            <person name="Brown D.W."/>
        </authorList>
    </citation>
    <scope>NUCLEOTIDE SEQUENCE</scope>
    <source>
        <strain evidence="2">NRRL 20472</strain>
    </source>
</reference>
<feature type="compositionally biased region" description="Basic and acidic residues" evidence="1">
    <location>
        <begin position="530"/>
        <end position="561"/>
    </location>
</feature>
<protein>
    <submittedName>
        <fullName evidence="2">Uncharacterized protein</fullName>
    </submittedName>
</protein>
<feature type="compositionally biased region" description="Acidic residues" evidence="1">
    <location>
        <begin position="50"/>
        <end position="68"/>
    </location>
</feature>
<feature type="compositionally biased region" description="Polar residues" evidence="1">
    <location>
        <begin position="503"/>
        <end position="513"/>
    </location>
</feature>
<keyword evidence="3" id="KW-1185">Reference proteome</keyword>
<feature type="region of interest" description="Disordered" evidence="1">
    <location>
        <begin position="1"/>
        <end position="122"/>
    </location>
</feature>
<evidence type="ECO:0000313" key="2">
    <source>
        <dbReference type="EMBL" id="KAF4943823.1"/>
    </source>
</evidence>
<feature type="region of interest" description="Disordered" evidence="1">
    <location>
        <begin position="438"/>
        <end position="490"/>
    </location>
</feature>